<proteinExistence type="predicted"/>
<evidence type="ECO:0000256" key="1">
    <source>
        <dbReference type="SAM" id="MobiDB-lite"/>
    </source>
</evidence>
<accession>A0A371G9F9</accession>
<dbReference type="OrthoDB" id="1752268at2759"/>
<protein>
    <recommendedName>
        <fullName evidence="4">Retrotransposon gag domain-containing protein</fullName>
    </recommendedName>
</protein>
<feature type="compositionally biased region" description="Basic and acidic residues" evidence="1">
    <location>
        <begin position="92"/>
        <end position="124"/>
    </location>
</feature>
<gene>
    <name evidence="2" type="ORF">CR513_31411</name>
</gene>
<reference evidence="2" key="1">
    <citation type="submission" date="2018-05" db="EMBL/GenBank/DDBJ databases">
        <title>Draft genome of Mucuna pruriens seed.</title>
        <authorList>
            <person name="Nnadi N.E."/>
            <person name="Vos R."/>
            <person name="Hasami M.H."/>
            <person name="Devisetty U.K."/>
            <person name="Aguiy J.C."/>
        </authorList>
    </citation>
    <scope>NUCLEOTIDE SEQUENCE [LARGE SCALE GENOMIC DNA]</scope>
    <source>
        <strain evidence="2">JCA_2017</strain>
    </source>
</reference>
<evidence type="ECO:0008006" key="4">
    <source>
        <dbReference type="Google" id="ProtNLM"/>
    </source>
</evidence>
<keyword evidence="3" id="KW-1185">Reference proteome</keyword>
<comment type="caution">
    <text evidence="2">The sequence shown here is derived from an EMBL/GenBank/DDBJ whole genome shotgun (WGS) entry which is preliminary data.</text>
</comment>
<feature type="region of interest" description="Disordered" evidence="1">
    <location>
        <begin position="80"/>
        <end position="124"/>
    </location>
</feature>
<feature type="non-terminal residue" evidence="2">
    <location>
        <position position="1"/>
    </location>
</feature>
<dbReference type="AlphaFoldDB" id="A0A371G9F9"/>
<sequence>MPMQHDYPLTFTPLHEKAQILHEICHTRLLKYPKEVKGWMMGANQQEWYEFHRAYGHSTEECQTLLIQEGHIGQYIQDRREKIPTSLRSTRKVSEGDLTREGRDDTRREERQRERTRSPQRKDT</sequence>
<name>A0A371G9F9_MUCPR</name>
<dbReference type="EMBL" id="QJKJ01006313">
    <property type="protein sequence ID" value="RDX87159.1"/>
    <property type="molecule type" value="Genomic_DNA"/>
</dbReference>
<evidence type="ECO:0000313" key="2">
    <source>
        <dbReference type="EMBL" id="RDX87159.1"/>
    </source>
</evidence>
<dbReference type="Proteomes" id="UP000257109">
    <property type="component" value="Unassembled WGS sequence"/>
</dbReference>
<organism evidence="2 3">
    <name type="scientific">Mucuna pruriens</name>
    <name type="common">Velvet bean</name>
    <name type="synonym">Dolichos pruriens</name>
    <dbReference type="NCBI Taxonomy" id="157652"/>
    <lineage>
        <taxon>Eukaryota</taxon>
        <taxon>Viridiplantae</taxon>
        <taxon>Streptophyta</taxon>
        <taxon>Embryophyta</taxon>
        <taxon>Tracheophyta</taxon>
        <taxon>Spermatophyta</taxon>
        <taxon>Magnoliopsida</taxon>
        <taxon>eudicotyledons</taxon>
        <taxon>Gunneridae</taxon>
        <taxon>Pentapetalae</taxon>
        <taxon>rosids</taxon>
        <taxon>fabids</taxon>
        <taxon>Fabales</taxon>
        <taxon>Fabaceae</taxon>
        <taxon>Papilionoideae</taxon>
        <taxon>50 kb inversion clade</taxon>
        <taxon>NPAAA clade</taxon>
        <taxon>indigoferoid/millettioid clade</taxon>
        <taxon>Phaseoleae</taxon>
        <taxon>Mucuna</taxon>
    </lineage>
</organism>
<evidence type="ECO:0000313" key="3">
    <source>
        <dbReference type="Proteomes" id="UP000257109"/>
    </source>
</evidence>